<dbReference type="InterPro" id="IPR006132">
    <property type="entry name" value="Asp/Orn_carbamoyltranf_P-bd"/>
</dbReference>
<dbReference type="InterPro" id="IPR006131">
    <property type="entry name" value="Asp_carbamoyltransf_Asp/Orn-bd"/>
</dbReference>
<evidence type="ECO:0000256" key="4">
    <source>
        <dbReference type="ARBA" id="ARBA00022975"/>
    </source>
</evidence>
<dbReference type="InterPro" id="IPR006130">
    <property type="entry name" value="Asp/Orn_carbamoylTrfase"/>
</dbReference>
<dbReference type="EC" id="2.1.3.2" evidence="7"/>
<comment type="pathway">
    <text evidence="1 7">Pyrimidine metabolism; UMP biosynthesis via de novo pathway; (S)-dihydroorotate from bicarbonate: step 2/3.</text>
</comment>
<gene>
    <name evidence="7 10" type="primary">pyrB</name>
    <name evidence="10" type="ORF">NSPWAT_1453</name>
</gene>
<sequence>MTGLSCKHILGTEPLTAEDIQLILDTAESFREVSTRPIKKVPTLRGRTVINLFFEPSTRTRTSFEIAGKRMSADVINISGSTSSTVKGESLLDTAYNLEAMSPDILIVRHSESGVPHMIASHIKTPVINAGDGQHEHPSQALLDLLTIRQRVKKLDGLKVLIVGDIAHSRVARSNIHAMLKCGMQVTLVGPPTMIPVGIEQLGVRVSYNLADAVEDADVIMMLRIQMERQKQHLFSSIREYANLYCLTQDKLKKARKDVLIMHPGPVNRGVEIALDVMESRHSVILHQVNNGVAVRMALMFLILGGGDETAH</sequence>
<feature type="binding site" evidence="7">
    <location>
        <position position="224"/>
    </location>
    <ligand>
        <name>L-aspartate</name>
        <dbReference type="ChEBI" id="CHEBI:29991"/>
    </ligand>
</feature>
<feature type="binding site" evidence="7">
    <location>
        <position position="170"/>
    </location>
    <ligand>
        <name>L-aspartate</name>
        <dbReference type="ChEBI" id="CHEBI:29991"/>
    </ligand>
</feature>
<reference evidence="10 11" key="1">
    <citation type="submission" date="2022-09" db="EMBL/GenBank/DDBJ databases">
        <authorList>
            <person name="Kop L."/>
        </authorList>
    </citation>
    <scope>NUCLEOTIDE SEQUENCE [LARGE SCALE GENOMIC DNA]</scope>
    <source>
        <strain evidence="10 11">347</strain>
    </source>
</reference>
<feature type="binding site" evidence="7">
    <location>
        <position position="60"/>
    </location>
    <ligand>
        <name>carbamoyl phosphate</name>
        <dbReference type="ChEBI" id="CHEBI:58228"/>
    </ligand>
</feature>
<comment type="function">
    <text evidence="5 7">Catalyzes the condensation of carbamoyl phosphate and aspartate to form carbamoyl aspartate and inorganic phosphate, the committed step in the de novo pyrimidine nucleotide biosynthesis pathway.</text>
</comment>
<evidence type="ECO:0000256" key="5">
    <source>
        <dbReference type="ARBA" id="ARBA00043884"/>
    </source>
</evidence>
<dbReference type="NCBIfam" id="NF002032">
    <property type="entry name" value="PRK00856.1"/>
    <property type="match status" value="1"/>
</dbReference>
<evidence type="ECO:0000313" key="11">
    <source>
        <dbReference type="Proteomes" id="UP001157733"/>
    </source>
</evidence>
<organism evidence="10 11">
    <name type="scientific">Nitrospina watsonii</name>
    <dbReference type="NCBI Taxonomy" id="1323948"/>
    <lineage>
        <taxon>Bacteria</taxon>
        <taxon>Pseudomonadati</taxon>
        <taxon>Nitrospinota/Tectimicrobiota group</taxon>
        <taxon>Nitrospinota</taxon>
        <taxon>Nitrospinia</taxon>
        <taxon>Nitrospinales</taxon>
        <taxon>Nitrospinaceae</taxon>
        <taxon>Nitrospina</taxon>
    </lineage>
</organism>
<evidence type="ECO:0000256" key="2">
    <source>
        <dbReference type="ARBA" id="ARBA00008896"/>
    </source>
</evidence>
<dbReference type="PANTHER" id="PTHR45753:SF6">
    <property type="entry name" value="ASPARTATE CARBAMOYLTRANSFERASE"/>
    <property type="match status" value="1"/>
</dbReference>
<dbReference type="Proteomes" id="UP001157733">
    <property type="component" value="Chromosome"/>
</dbReference>
<dbReference type="InterPro" id="IPR002082">
    <property type="entry name" value="Asp_carbamoyltransf"/>
</dbReference>
<comment type="similarity">
    <text evidence="2 7">Belongs to the aspartate/ornithine carbamoyltransferase superfamily. ATCase family.</text>
</comment>
<dbReference type="HAMAP" id="MF_00001">
    <property type="entry name" value="Asp_carb_tr"/>
    <property type="match status" value="1"/>
</dbReference>
<dbReference type="RefSeq" id="WP_282011215.1">
    <property type="nucleotide sequence ID" value="NZ_OX336137.1"/>
</dbReference>
<feature type="domain" description="Aspartate/ornithine carbamoyltransferase Asp/Orn-binding" evidence="8">
    <location>
        <begin position="156"/>
        <end position="302"/>
    </location>
</feature>
<comment type="catalytic activity">
    <reaction evidence="6 7">
        <text>carbamoyl phosphate + L-aspartate = N-carbamoyl-L-aspartate + phosphate + H(+)</text>
        <dbReference type="Rhea" id="RHEA:20013"/>
        <dbReference type="ChEBI" id="CHEBI:15378"/>
        <dbReference type="ChEBI" id="CHEBI:29991"/>
        <dbReference type="ChEBI" id="CHEBI:32814"/>
        <dbReference type="ChEBI" id="CHEBI:43474"/>
        <dbReference type="ChEBI" id="CHEBI:58228"/>
        <dbReference type="EC" id="2.1.3.2"/>
    </reaction>
</comment>
<protein>
    <recommendedName>
        <fullName evidence="7">Aspartate carbamoyltransferase</fullName>
        <ecNumber evidence="7">2.1.3.2</ecNumber>
    </recommendedName>
    <alternativeName>
        <fullName evidence="7">Aspartate transcarbamylase</fullName>
        <shortName evidence="7">ATCase</shortName>
    </alternativeName>
</protein>
<dbReference type="PRINTS" id="PR00101">
    <property type="entry name" value="ATCASE"/>
</dbReference>
<dbReference type="Pfam" id="PF02729">
    <property type="entry name" value="OTCace_N"/>
    <property type="match status" value="1"/>
</dbReference>
<feature type="binding site" evidence="7">
    <location>
        <position position="109"/>
    </location>
    <ligand>
        <name>carbamoyl phosphate</name>
        <dbReference type="ChEBI" id="CHEBI:58228"/>
    </ligand>
</feature>
<dbReference type="PRINTS" id="PR00100">
    <property type="entry name" value="AOTCASE"/>
</dbReference>
<feature type="binding site" evidence="7">
    <location>
        <position position="266"/>
    </location>
    <ligand>
        <name>carbamoyl phosphate</name>
        <dbReference type="ChEBI" id="CHEBI:58228"/>
    </ligand>
</feature>
<evidence type="ECO:0000259" key="9">
    <source>
        <dbReference type="Pfam" id="PF02729"/>
    </source>
</evidence>
<dbReference type="PROSITE" id="PS00097">
    <property type="entry name" value="CARBAMOYLTRANSFERASE"/>
    <property type="match status" value="1"/>
</dbReference>
<proteinExistence type="inferred from homology"/>
<name>A0ABM9HDP3_9BACT</name>
<keyword evidence="4 7" id="KW-0665">Pyrimidine biosynthesis</keyword>
<dbReference type="Pfam" id="PF00185">
    <property type="entry name" value="OTCace"/>
    <property type="match status" value="1"/>
</dbReference>
<feature type="binding site" evidence="7">
    <location>
        <position position="137"/>
    </location>
    <ligand>
        <name>carbamoyl phosphate</name>
        <dbReference type="ChEBI" id="CHEBI:58228"/>
    </ligand>
</feature>
<keyword evidence="3 7" id="KW-0808">Transferase</keyword>
<dbReference type="NCBIfam" id="TIGR00670">
    <property type="entry name" value="asp_carb_tr"/>
    <property type="match status" value="1"/>
</dbReference>
<feature type="binding site" evidence="7">
    <location>
        <position position="59"/>
    </location>
    <ligand>
        <name>carbamoyl phosphate</name>
        <dbReference type="ChEBI" id="CHEBI:58228"/>
    </ligand>
</feature>
<dbReference type="InterPro" id="IPR036901">
    <property type="entry name" value="Asp/Orn_carbamoylTrfase_sf"/>
</dbReference>
<evidence type="ECO:0000259" key="8">
    <source>
        <dbReference type="Pfam" id="PF00185"/>
    </source>
</evidence>
<feature type="binding site" evidence="7">
    <location>
        <position position="265"/>
    </location>
    <ligand>
        <name>carbamoyl phosphate</name>
        <dbReference type="ChEBI" id="CHEBI:58228"/>
    </ligand>
</feature>
<keyword evidence="11" id="KW-1185">Reference proteome</keyword>
<dbReference type="SUPFAM" id="SSF53671">
    <property type="entry name" value="Aspartate/ornithine carbamoyltransferase"/>
    <property type="match status" value="1"/>
</dbReference>
<feature type="binding site" evidence="7">
    <location>
        <position position="87"/>
    </location>
    <ligand>
        <name>L-aspartate</name>
        <dbReference type="ChEBI" id="CHEBI:29991"/>
    </ligand>
</feature>
<feature type="domain" description="Aspartate/ornithine carbamoyltransferase carbamoyl-P binding" evidence="9">
    <location>
        <begin position="7"/>
        <end position="150"/>
    </location>
</feature>
<accession>A0ABM9HDP3</accession>
<evidence type="ECO:0000313" key="10">
    <source>
        <dbReference type="EMBL" id="CAI2718312.1"/>
    </source>
</evidence>
<dbReference type="GO" id="GO:0004070">
    <property type="term" value="F:aspartate carbamoyltransferase activity"/>
    <property type="evidence" value="ECO:0007669"/>
    <property type="project" value="UniProtKB-EC"/>
</dbReference>
<dbReference type="EMBL" id="OX336137">
    <property type="protein sequence ID" value="CAI2718312.1"/>
    <property type="molecule type" value="Genomic_DNA"/>
</dbReference>
<evidence type="ECO:0000256" key="6">
    <source>
        <dbReference type="ARBA" id="ARBA00048859"/>
    </source>
</evidence>
<comment type="subunit">
    <text evidence="7">Heterododecamer (2C3:3R2) of six catalytic PyrB chains organized as two trimers (C3), and six regulatory PyrI chains organized as three dimers (R2).</text>
</comment>
<dbReference type="Gene3D" id="3.40.50.1370">
    <property type="entry name" value="Aspartate/ornithine carbamoyltransferase"/>
    <property type="match status" value="2"/>
</dbReference>
<dbReference type="PANTHER" id="PTHR45753">
    <property type="entry name" value="ORNITHINE CARBAMOYLTRANSFERASE, MITOCHONDRIAL"/>
    <property type="match status" value="1"/>
</dbReference>
<evidence type="ECO:0000256" key="3">
    <source>
        <dbReference type="ARBA" id="ARBA00022679"/>
    </source>
</evidence>
<evidence type="ECO:0000256" key="7">
    <source>
        <dbReference type="HAMAP-Rule" id="MF_00001"/>
    </source>
</evidence>
<evidence type="ECO:0000256" key="1">
    <source>
        <dbReference type="ARBA" id="ARBA00004852"/>
    </source>
</evidence>
<feature type="binding site" evidence="7">
    <location>
        <position position="140"/>
    </location>
    <ligand>
        <name>carbamoyl phosphate</name>
        <dbReference type="ChEBI" id="CHEBI:58228"/>
    </ligand>
</feature>